<dbReference type="HAMAP" id="MF_00185">
    <property type="entry name" value="IPP_trans"/>
    <property type="match status" value="1"/>
</dbReference>
<keyword evidence="4 10" id="KW-0808">Transferase</keyword>
<feature type="site" description="Interaction with substrate tRNA" evidence="10">
    <location>
        <position position="104"/>
    </location>
</feature>
<keyword evidence="8 10" id="KW-0460">Magnesium</keyword>
<comment type="function">
    <text evidence="2 10 12">Catalyzes the transfer of a dimethylallyl group onto the adenine at position 37 in tRNAs that read codons beginning with uridine, leading to the formation of N6-(dimethylallyl)adenosine (i(6)A).</text>
</comment>
<keyword evidence="15" id="KW-1185">Reference proteome</keyword>
<dbReference type="EMBL" id="JAPFPW010000001">
    <property type="protein sequence ID" value="MCW7752575.1"/>
    <property type="molecule type" value="Genomic_DNA"/>
</dbReference>
<dbReference type="InterPro" id="IPR039657">
    <property type="entry name" value="Dimethylallyltransferase"/>
</dbReference>
<comment type="cofactor">
    <cofactor evidence="1 10">
        <name>Mg(2+)</name>
        <dbReference type="ChEBI" id="CHEBI:18420"/>
    </cofactor>
</comment>
<proteinExistence type="inferred from homology"/>
<dbReference type="Pfam" id="PF01715">
    <property type="entry name" value="IPPT"/>
    <property type="match status" value="1"/>
</dbReference>
<comment type="catalytic activity">
    <reaction evidence="9 10 11">
        <text>adenosine(37) in tRNA + dimethylallyl diphosphate = N(6)-dimethylallyladenosine(37) in tRNA + diphosphate</text>
        <dbReference type="Rhea" id="RHEA:26482"/>
        <dbReference type="Rhea" id="RHEA-COMP:10162"/>
        <dbReference type="Rhea" id="RHEA-COMP:10375"/>
        <dbReference type="ChEBI" id="CHEBI:33019"/>
        <dbReference type="ChEBI" id="CHEBI:57623"/>
        <dbReference type="ChEBI" id="CHEBI:74411"/>
        <dbReference type="ChEBI" id="CHEBI:74415"/>
        <dbReference type="EC" id="2.5.1.75"/>
    </reaction>
</comment>
<evidence type="ECO:0000313" key="14">
    <source>
        <dbReference type="EMBL" id="MCW7752575.1"/>
    </source>
</evidence>
<dbReference type="SUPFAM" id="SSF52540">
    <property type="entry name" value="P-loop containing nucleoside triphosphate hydrolases"/>
    <property type="match status" value="2"/>
</dbReference>
<dbReference type="InterPro" id="IPR027417">
    <property type="entry name" value="P-loop_NTPase"/>
</dbReference>
<dbReference type="Gene3D" id="1.10.20.140">
    <property type="match status" value="1"/>
</dbReference>
<evidence type="ECO:0000313" key="15">
    <source>
        <dbReference type="Proteomes" id="UP001209681"/>
    </source>
</evidence>
<evidence type="ECO:0000256" key="7">
    <source>
        <dbReference type="ARBA" id="ARBA00022840"/>
    </source>
</evidence>
<dbReference type="PANTHER" id="PTHR11088:SF60">
    <property type="entry name" value="TRNA DIMETHYLALLYLTRANSFERASE"/>
    <property type="match status" value="1"/>
</dbReference>
<evidence type="ECO:0000256" key="13">
    <source>
        <dbReference type="RuleBase" id="RU003785"/>
    </source>
</evidence>
<evidence type="ECO:0000256" key="6">
    <source>
        <dbReference type="ARBA" id="ARBA00022741"/>
    </source>
</evidence>
<sequence length="315" mass="35539">MNPARPGVIVICGPTASGKTGMAIKLSRTFNARILSADSMQVYRYMDIGTAKPSQEELRQYPHAAINILDPDMPFDAAEFARLGRREIMRNFNEGFLTLVAGGTGLYIKALLQGLFRAHPASPERLASLEKQAEEKGSAALHNSLASLDPEAAAKIHPNDTFRIIRALEFYQTTGTPISTRQQEHDFTDRPDYAVVKIGILTDRNELYERINQRVDRMLSEGLEKEVEQLFTMGYGPELKSMQAIGYRHMADILLGRVEREEGIRLLKRDTRRYAKRQYTWFHADPDILWINPANLEEATAAIRNTLCFQGVPIS</sequence>
<evidence type="ECO:0000256" key="1">
    <source>
        <dbReference type="ARBA" id="ARBA00001946"/>
    </source>
</evidence>
<organism evidence="14 15">
    <name type="scientific">Desulfobotulus pelophilus</name>
    <dbReference type="NCBI Taxonomy" id="2823377"/>
    <lineage>
        <taxon>Bacteria</taxon>
        <taxon>Pseudomonadati</taxon>
        <taxon>Thermodesulfobacteriota</taxon>
        <taxon>Desulfobacteria</taxon>
        <taxon>Desulfobacterales</taxon>
        <taxon>Desulfobacteraceae</taxon>
        <taxon>Desulfobotulus</taxon>
    </lineage>
</organism>
<evidence type="ECO:0000256" key="5">
    <source>
        <dbReference type="ARBA" id="ARBA00022694"/>
    </source>
</evidence>
<evidence type="ECO:0000256" key="12">
    <source>
        <dbReference type="RuleBase" id="RU003784"/>
    </source>
</evidence>
<comment type="subunit">
    <text evidence="10">Monomer.</text>
</comment>
<evidence type="ECO:0000256" key="3">
    <source>
        <dbReference type="ARBA" id="ARBA00005842"/>
    </source>
</evidence>
<gene>
    <name evidence="10 14" type="primary">miaA</name>
    <name evidence="14" type="ORF">OOT00_01090</name>
</gene>
<evidence type="ECO:0000256" key="2">
    <source>
        <dbReference type="ARBA" id="ARBA00003213"/>
    </source>
</evidence>
<feature type="binding site" evidence="10">
    <location>
        <begin position="15"/>
        <end position="20"/>
    </location>
    <ligand>
        <name>substrate</name>
    </ligand>
</feature>
<accession>A0ABT3N538</accession>
<evidence type="ECO:0000256" key="11">
    <source>
        <dbReference type="RuleBase" id="RU003783"/>
    </source>
</evidence>
<comment type="similarity">
    <text evidence="3 10 13">Belongs to the IPP transferase family.</text>
</comment>
<keyword evidence="5 10" id="KW-0819">tRNA processing</keyword>
<evidence type="ECO:0000256" key="4">
    <source>
        <dbReference type="ARBA" id="ARBA00022679"/>
    </source>
</evidence>
<dbReference type="Gene3D" id="3.40.50.300">
    <property type="entry name" value="P-loop containing nucleotide triphosphate hydrolases"/>
    <property type="match status" value="1"/>
</dbReference>
<dbReference type="GO" id="GO:0052381">
    <property type="term" value="F:tRNA dimethylallyltransferase activity"/>
    <property type="evidence" value="ECO:0007669"/>
    <property type="project" value="UniProtKB-EC"/>
</dbReference>
<protein>
    <recommendedName>
        <fullName evidence="10">tRNA dimethylallyltransferase</fullName>
        <ecNumber evidence="10">2.5.1.75</ecNumber>
    </recommendedName>
    <alternativeName>
        <fullName evidence="10">Dimethylallyl diphosphate:tRNA dimethylallyltransferase</fullName>
        <shortName evidence="10">DMAPP:tRNA dimethylallyltransferase</shortName>
        <shortName evidence="10">DMATase</shortName>
    </alternativeName>
    <alternativeName>
        <fullName evidence="10">Isopentenyl-diphosphate:tRNA isopentenyltransferase</fullName>
        <shortName evidence="10">IPP transferase</shortName>
        <shortName evidence="10">IPPT</shortName>
        <shortName evidence="10">IPTase</shortName>
    </alternativeName>
</protein>
<dbReference type="Proteomes" id="UP001209681">
    <property type="component" value="Unassembled WGS sequence"/>
</dbReference>
<dbReference type="NCBIfam" id="TIGR00174">
    <property type="entry name" value="miaA"/>
    <property type="match status" value="1"/>
</dbReference>
<dbReference type="RefSeq" id="WP_265423442.1">
    <property type="nucleotide sequence ID" value="NZ_JAPFPW010000001.1"/>
</dbReference>
<feature type="site" description="Interaction with substrate tRNA" evidence="10">
    <location>
        <position position="125"/>
    </location>
</feature>
<dbReference type="PANTHER" id="PTHR11088">
    <property type="entry name" value="TRNA DIMETHYLALLYLTRANSFERASE"/>
    <property type="match status" value="1"/>
</dbReference>
<keyword evidence="6 10" id="KW-0547">Nucleotide-binding</keyword>
<feature type="region of interest" description="Interaction with substrate tRNA" evidence="10">
    <location>
        <begin position="38"/>
        <end position="41"/>
    </location>
</feature>
<evidence type="ECO:0000256" key="10">
    <source>
        <dbReference type="HAMAP-Rule" id="MF_00185"/>
    </source>
</evidence>
<comment type="caution">
    <text evidence="14">The sequence shown here is derived from an EMBL/GenBank/DDBJ whole genome shotgun (WGS) entry which is preliminary data.</text>
</comment>
<dbReference type="EC" id="2.5.1.75" evidence="10"/>
<keyword evidence="7 10" id="KW-0067">ATP-binding</keyword>
<dbReference type="InterPro" id="IPR018022">
    <property type="entry name" value="IPT"/>
</dbReference>
<comment type="caution">
    <text evidence="10">Lacks conserved residue(s) required for the propagation of feature annotation.</text>
</comment>
<feature type="binding site" evidence="10">
    <location>
        <begin position="13"/>
        <end position="20"/>
    </location>
    <ligand>
        <name>ATP</name>
        <dbReference type="ChEBI" id="CHEBI:30616"/>
    </ligand>
</feature>
<reference evidence="14 15" key="1">
    <citation type="submission" date="2022-11" db="EMBL/GenBank/DDBJ databases">
        <title>Desulfobotulus tamanensis H1 sp. nov. - anaerobic, alkaliphilic, sulphate reducing bacterium isolated from terrestrial mud volcano.</title>
        <authorList>
            <person name="Frolova A."/>
            <person name="Merkel A.Y."/>
            <person name="Slobodkin A.I."/>
        </authorList>
    </citation>
    <scope>NUCLEOTIDE SEQUENCE [LARGE SCALE GENOMIC DNA]</scope>
    <source>
        <strain evidence="14 15">H1</strain>
    </source>
</reference>
<evidence type="ECO:0000256" key="8">
    <source>
        <dbReference type="ARBA" id="ARBA00022842"/>
    </source>
</evidence>
<name>A0ABT3N538_9BACT</name>
<evidence type="ECO:0000256" key="9">
    <source>
        <dbReference type="ARBA" id="ARBA00049563"/>
    </source>
</evidence>